<evidence type="ECO:0000256" key="1">
    <source>
        <dbReference type="SAM" id="MobiDB-lite"/>
    </source>
</evidence>
<feature type="region of interest" description="Disordered" evidence="1">
    <location>
        <begin position="29"/>
        <end position="52"/>
    </location>
</feature>
<reference evidence="2" key="1">
    <citation type="submission" date="2020-01" db="EMBL/GenBank/DDBJ databases">
        <authorList>
            <person name="Meier V. D."/>
            <person name="Meier V D."/>
        </authorList>
    </citation>
    <scope>NUCLEOTIDE SEQUENCE</scope>
    <source>
        <strain evidence="2">HLG_WM_MAG_07</strain>
    </source>
</reference>
<accession>A0A6S6T5V0</accession>
<proteinExistence type="predicted"/>
<dbReference type="AlphaFoldDB" id="A0A6S6T5V0"/>
<evidence type="ECO:0000313" key="2">
    <source>
        <dbReference type="EMBL" id="CAA6810523.1"/>
    </source>
</evidence>
<sequence length="52" mass="5941">MLTPVTHCLKIKEGYFPKNSTLEVLQSSLTQQAENQDSLHQPEQPECIERSL</sequence>
<organism evidence="2">
    <name type="scientific">uncultured Thiotrichaceae bacterium</name>
    <dbReference type="NCBI Taxonomy" id="298394"/>
    <lineage>
        <taxon>Bacteria</taxon>
        <taxon>Pseudomonadati</taxon>
        <taxon>Pseudomonadota</taxon>
        <taxon>Gammaproteobacteria</taxon>
        <taxon>Thiotrichales</taxon>
        <taxon>Thiotrichaceae</taxon>
        <taxon>environmental samples</taxon>
    </lineage>
</organism>
<feature type="compositionally biased region" description="Polar residues" evidence="1">
    <location>
        <begin position="29"/>
        <end position="41"/>
    </location>
</feature>
<dbReference type="EMBL" id="CACVAY010000045">
    <property type="protein sequence ID" value="CAA6810523.1"/>
    <property type="molecule type" value="Genomic_DNA"/>
</dbReference>
<protein>
    <submittedName>
        <fullName evidence="2">Uncharacterized protein</fullName>
    </submittedName>
</protein>
<name>A0A6S6T5V0_9GAMM</name>
<gene>
    <name evidence="2" type="ORF">HELGO_WM35708</name>
</gene>